<dbReference type="RefSeq" id="WP_045467885.1">
    <property type="nucleotide sequence ID" value="NZ_BBLT01000011.1"/>
</dbReference>
<name>A0A098LJE9_9BACT</name>
<dbReference type="PANTHER" id="PTHR46797:SF1">
    <property type="entry name" value="METHYLPHOSPHONATE SYNTHASE"/>
    <property type="match status" value="1"/>
</dbReference>
<evidence type="ECO:0000256" key="2">
    <source>
        <dbReference type="SAM" id="Coils"/>
    </source>
</evidence>
<accession>A0A098LJE9</accession>
<evidence type="ECO:0000313" key="4">
    <source>
        <dbReference type="EMBL" id="GAL87085.1"/>
    </source>
</evidence>
<reference evidence="4 5" key="1">
    <citation type="submission" date="2014-09" db="EMBL/GenBank/DDBJ databases">
        <title>Sporocytophaga myxococcoides PG-01 genome sequencing.</title>
        <authorList>
            <person name="Liu L."/>
            <person name="Gao P.J."/>
            <person name="Chen G.J."/>
            <person name="Wang L.S."/>
        </authorList>
    </citation>
    <scope>NUCLEOTIDE SEQUENCE [LARGE SCALE GENOMIC DNA]</scope>
    <source>
        <strain evidence="4 5">PG-01</strain>
    </source>
</reference>
<protein>
    <recommendedName>
        <fullName evidence="3">HTH cro/C1-type domain-containing protein</fullName>
    </recommendedName>
</protein>
<dbReference type="AlphaFoldDB" id="A0A098LJE9"/>
<feature type="coiled-coil region" evidence="2">
    <location>
        <begin position="72"/>
        <end position="102"/>
    </location>
</feature>
<keyword evidence="5" id="KW-1185">Reference proteome</keyword>
<dbReference type="EMBL" id="BBLT01000011">
    <property type="protein sequence ID" value="GAL87085.1"/>
    <property type="molecule type" value="Genomic_DNA"/>
</dbReference>
<dbReference type="eggNOG" id="COG1476">
    <property type="taxonomic scope" value="Bacteria"/>
</dbReference>
<keyword evidence="2" id="KW-0175">Coiled coil</keyword>
<sequence>MKNLSLGKKLKAIRQSKGLTQDDVVYETEISKATYTRIETDKTSVTIEDLEKIAKVLEVTVIEILTYGSDSVSELEKCRKQLQEKEKELRAKDKEIISLQKKLLAEMEKKLKK</sequence>
<dbReference type="Pfam" id="PF01381">
    <property type="entry name" value="HTH_3"/>
    <property type="match status" value="1"/>
</dbReference>
<dbReference type="InterPro" id="IPR010982">
    <property type="entry name" value="Lambda_DNA-bd_dom_sf"/>
</dbReference>
<dbReference type="GO" id="GO:0005829">
    <property type="term" value="C:cytosol"/>
    <property type="evidence" value="ECO:0007669"/>
    <property type="project" value="TreeGrafter"/>
</dbReference>
<dbReference type="GO" id="GO:0003700">
    <property type="term" value="F:DNA-binding transcription factor activity"/>
    <property type="evidence" value="ECO:0007669"/>
    <property type="project" value="TreeGrafter"/>
</dbReference>
<organism evidence="4 5">
    <name type="scientific">Sporocytophaga myxococcoides</name>
    <dbReference type="NCBI Taxonomy" id="153721"/>
    <lineage>
        <taxon>Bacteria</taxon>
        <taxon>Pseudomonadati</taxon>
        <taxon>Bacteroidota</taxon>
        <taxon>Cytophagia</taxon>
        <taxon>Cytophagales</taxon>
        <taxon>Cytophagaceae</taxon>
        <taxon>Sporocytophaga</taxon>
    </lineage>
</organism>
<dbReference type="Proteomes" id="UP000030185">
    <property type="component" value="Unassembled WGS sequence"/>
</dbReference>
<gene>
    <name evidence="4" type="ORF">MYP_4315</name>
</gene>
<evidence type="ECO:0000256" key="1">
    <source>
        <dbReference type="ARBA" id="ARBA00023125"/>
    </source>
</evidence>
<proteinExistence type="predicted"/>
<dbReference type="Gene3D" id="1.10.260.40">
    <property type="entry name" value="lambda repressor-like DNA-binding domains"/>
    <property type="match status" value="1"/>
</dbReference>
<evidence type="ECO:0000259" key="3">
    <source>
        <dbReference type="PROSITE" id="PS50943"/>
    </source>
</evidence>
<dbReference type="STRING" id="153721.MYP_4315"/>
<dbReference type="PANTHER" id="PTHR46797">
    <property type="entry name" value="HTH-TYPE TRANSCRIPTIONAL REGULATOR"/>
    <property type="match status" value="1"/>
</dbReference>
<dbReference type="InterPro" id="IPR001387">
    <property type="entry name" value="Cro/C1-type_HTH"/>
</dbReference>
<dbReference type="OrthoDB" id="955486at2"/>
<dbReference type="GO" id="GO:0003677">
    <property type="term" value="F:DNA binding"/>
    <property type="evidence" value="ECO:0007669"/>
    <property type="project" value="UniProtKB-KW"/>
</dbReference>
<dbReference type="PROSITE" id="PS50943">
    <property type="entry name" value="HTH_CROC1"/>
    <property type="match status" value="1"/>
</dbReference>
<feature type="domain" description="HTH cro/C1-type" evidence="3">
    <location>
        <begin position="10"/>
        <end position="64"/>
    </location>
</feature>
<dbReference type="SUPFAM" id="SSF47413">
    <property type="entry name" value="lambda repressor-like DNA-binding domains"/>
    <property type="match status" value="1"/>
</dbReference>
<dbReference type="SMART" id="SM00530">
    <property type="entry name" value="HTH_XRE"/>
    <property type="match status" value="1"/>
</dbReference>
<evidence type="ECO:0000313" key="5">
    <source>
        <dbReference type="Proteomes" id="UP000030185"/>
    </source>
</evidence>
<dbReference type="CDD" id="cd00093">
    <property type="entry name" value="HTH_XRE"/>
    <property type="match status" value="1"/>
</dbReference>
<comment type="caution">
    <text evidence="4">The sequence shown here is derived from an EMBL/GenBank/DDBJ whole genome shotgun (WGS) entry which is preliminary data.</text>
</comment>
<keyword evidence="1" id="KW-0238">DNA-binding</keyword>
<dbReference type="InterPro" id="IPR050807">
    <property type="entry name" value="TransReg_Diox_bact_type"/>
</dbReference>